<evidence type="ECO:0000256" key="1">
    <source>
        <dbReference type="ARBA" id="ARBA00006484"/>
    </source>
</evidence>
<dbReference type="FunFam" id="3.40.50.720:FF:000084">
    <property type="entry name" value="Short-chain dehydrogenase reductase"/>
    <property type="match status" value="1"/>
</dbReference>
<evidence type="ECO:0000313" key="3">
    <source>
        <dbReference type="EMBL" id="CDO87637.1"/>
    </source>
</evidence>
<organism evidence="3">
    <name type="scientific">Mycobacterium triplex</name>
    <dbReference type="NCBI Taxonomy" id="47839"/>
    <lineage>
        <taxon>Bacteria</taxon>
        <taxon>Bacillati</taxon>
        <taxon>Actinomycetota</taxon>
        <taxon>Actinomycetes</taxon>
        <taxon>Mycobacteriales</taxon>
        <taxon>Mycobacteriaceae</taxon>
        <taxon>Mycobacterium</taxon>
        <taxon>Mycobacterium simiae complex</taxon>
    </lineage>
</organism>
<dbReference type="NCBIfam" id="NF005559">
    <property type="entry name" value="PRK07231.1"/>
    <property type="match status" value="1"/>
</dbReference>
<dbReference type="Gene3D" id="3.40.50.720">
    <property type="entry name" value="NAD(P)-binding Rossmann-like Domain"/>
    <property type="match status" value="1"/>
</dbReference>
<dbReference type="InterPro" id="IPR020904">
    <property type="entry name" value="Sc_DH/Rdtase_CS"/>
</dbReference>
<name>A0A024JWC4_9MYCO</name>
<dbReference type="STRING" id="47839.BN973_01992"/>
<reference evidence="3" key="2">
    <citation type="submission" date="2014-04" db="EMBL/GenBank/DDBJ databases">
        <authorList>
            <person name="Xu Y.W."/>
            <person name="Yang Q."/>
        </authorList>
    </citation>
    <scope>NUCLEOTIDE SEQUENCE</scope>
    <source>
        <strain evidence="3">DSM 44626</strain>
    </source>
</reference>
<evidence type="ECO:0000256" key="2">
    <source>
        <dbReference type="ARBA" id="ARBA00023002"/>
    </source>
</evidence>
<dbReference type="Pfam" id="PF13561">
    <property type="entry name" value="adh_short_C2"/>
    <property type="match status" value="1"/>
</dbReference>
<accession>A0A024JWC4</accession>
<keyword evidence="2" id="KW-0560">Oxidoreductase</keyword>
<dbReference type="OrthoDB" id="3542748at2"/>
<dbReference type="PANTHER" id="PTHR42760:SF133">
    <property type="entry name" value="3-OXOACYL-[ACYL-CARRIER-PROTEIN] REDUCTASE"/>
    <property type="match status" value="1"/>
</dbReference>
<gene>
    <name evidence="3" type="ORF">BN973_01992</name>
</gene>
<proteinExistence type="inferred from homology"/>
<dbReference type="GO" id="GO:0016616">
    <property type="term" value="F:oxidoreductase activity, acting on the CH-OH group of donors, NAD or NADP as acceptor"/>
    <property type="evidence" value="ECO:0007669"/>
    <property type="project" value="TreeGrafter"/>
</dbReference>
<sequence length="249" mass="25930">MGRAGRVEGKVALVTGGARGMGASHAQALVAEGARVLITDVLDDEGNAVAEKLGESADFVHQDVADPDQWDRAVDAAVKRFGRLDALVNNAGIVKLGSLRGSSVSDWHQVLDVNLTGAYLGMRAAIEPMITAGGGSIVNISSVEGLAGSAHLHSYVAAKFGLRGITKSAAVELAQYKIRVNSIHPGLVHTPLSQGVTEEFMQPIPLRRGADPAEVSTFVVFLVSEESAYATGAEFVVDGGLTSYVPAKI</sequence>
<dbReference type="EMBL" id="HG964446">
    <property type="protein sequence ID" value="CDO87637.1"/>
    <property type="molecule type" value="Genomic_DNA"/>
</dbReference>
<protein>
    <submittedName>
        <fullName evidence="3">3-alpha-(Or 20-beta)-hydroxysteroid dehydrogenase</fullName>
    </submittedName>
</protein>
<reference evidence="3" key="1">
    <citation type="journal article" date="2014" name="Genome Announc.">
        <title>Draft Genome Sequence of Mycobacterium triplex DSM 44626.</title>
        <authorList>
            <person name="Sassi M."/>
            <person name="Croce O."/>
            <person name="Robert C."/>
            <person name="Raoult D."/>
            <person name="Drancourt M."/>
        </authorList>
    </citation>
    <scope>NUCLEOTIDE SEQUENCE [LARGE SCALE GENOMIC DNA]</scope>
    <source>
        <strain evidence="3">DSM 44626</strain>
    </source>
</reference>
<dbReference type="PROSITE" id="PS00061">
    <property type="entry name" value="ADH_SHORT"/>
    <property type="match status" value="1"/>
</dbReference>
<dbReference type="HOGENOM" id="CLU_010194_1_0_11"/>
<comment type="similarity">
    <text evidence="1">Belongs to the short-chain dehydrogenases/reductases (SDR) family.</text>
</comment>
<dbReference type="Proteomes" id="UP000028880">
    <property type="component" value="Unassembled WGS sequence"/>
</dbReference>
<dbReference type="InterPro" id="IPR036291">
    <property type="entry name" value="NAD(P)-bd_dom_sf"/>
</dbReference>
<dbReference type="eggNOG" id="COG1028">
    <property type="taxonomic scope" value="Bacteria"/>
</dbReference>
<dbReference type="AlphaFoldDB" id="A0A024JWC4"/>
<dbReference type="PANTHER" id="PTHR42760">
    <property type="entry name" value="SHORT-CHAIN DEHYDROGENASES/REDUCTASES FAMILY MEMBER"/>
    <property type="match status" value="1"/>
</dbReference>
<dbReference type="PRINTS" id="PR00081">
    <property type="entry name" value="GDHRDH"/>
</dbReference>
<dbReference type="InterPro" id="IPR002347">
    <property type="entry name" value="SDR_fam"/>
</dbReference>
<dbReference type="PRINTS" id="PR00080">
    <property type="entry name" value="SDRFAMILY"/>
</dbReference>
<dbReference type="RefSeq" id="WP_084163352.1">
    <property type="nucleotide sequence ID" value="NZ_HG964446.1"/>
</dbReference>
<dbReference type="SUPFAM" id="SSF51735">
    <property type="entry name" value="NAD(P)-binding Rossmann-fold domains"/>
    <property type="match status" value="1"/>
</dbReference>